<dbReference type="CDD" id="cd01823">
    <property type="entry name" value="SEST_like"/>
    <property type="match status" value="1"/>
</dbReference>
<dbReference type="EMBL" id="FJOG01000049">
    <property type="protein sequence ID" value="CZR67969.1"/>
    <property type="molecule type" value="Genomic_DNA"/>
</dbReference>
<dbReference type="Pfam" id="PF13472">
    <property type="entry name" value="Lipase_GDSL_2"/>
    <property type="match status" value="1"/>
</dbReference>
<proteinExistence type="predicted"/>
<dbReference type="PANTHER" id="PTHR37981:SF1">
    <property type="entry name" value="SGNH HYDROLASE-TYPE ESTERASE DOMAIN-CONTAINING PROTEIN"/>
    <property type="match status" value="1"/>
</dbReference>
<dbReference type="GO" id="GO:0004806">
    <property type="term" value="F:triacylglycerol lipase activity"/>
    <property type="evidence" value="ECO:0007669"/>
    <property type="project" value="TreeGrafter"/>
</dbReference>
<dbReference type="InterPro" id="IPR036514">
    <property type="entry name" value="SGNH_hydro_sf"/>
</dbReference>
<evidence type="ECO:0000313" key="3">
    <source>
        <dbReference type="Proteomes" id="UP000184330"/>
    </source>
</evidence>
<reference evidence="2 3" key="1">
    <citation type="submission" date="2016-03" db="EMBL/GenBank/DDBJ databases">
        <authorList>
            <person name="Ploux O."/>
        </authorList>
    </citation>
    <scope>NUCLEOTIDE SEQUENCE [LARGE SCALE GENOMIC DNA]</scope>
    <source>
        <strain evidence="2 3">UAMH 11012</strain>
    </source>
</reference>
<accession>A0A1L7XSK2</accession>
<name>A0A1L7XSK2_9HELO</name>
<dbReference type="AlphaFoldDB" id="A0A1L7XSK2"/>
<protein>
    <recommendedName>
        <fullName evidence="1">SGNH hydrolase-type esterase domain-containing protein</fullName>
    </recommendedName>
</protein>
<dbReference type="InterPro" id="IPR013830">
    <property type="entry name" value="SGNH_hydro"/>
</dbReference>
<feature type="domain" description="SGNH hydrolase-type esterase" evidence="1">
    <location>
        <begin position="15"/>
        <end position="252"/>
    </location>
</feature>
<dbReference type="OrthoDB" id="21678at2759"/>
<dbReference type="InterPro" id="IPR037460">
    <property type="entry name" value="SEST-like"/>
</dbReference>
<dbReference type="Proteomes" id="UP000184330">
    <property type="component" value="Unassembled WGS sequence"/>
</dbReference>
<evidence type="ECO:0000259" key="1">
    <source>
        <dbReference type="Pfam" id="PF13472"/>
    </source>
</evidence>
<dbReference type="Gene3D" id="3.40.50.1110">
    <property type="entry name" value="SGNH hydrolase"/>
    <property type="match status" value="1"/>
</dbReference>
<keyword evidence="3" id="KW-1185">Reference proteome</keyword>
<gene>
    <name evidence="2" type="ORF">PAC_17868</name>
</gene>
<dbReference type="PANTHER" id="PTHR37981">
    <property type="entry name" value="LIPASE 2"/>
    <property type="match status" value="1"/>
</dbReference>
<dbReference type="SUPFAM" id="SSF52266">
    <property type="entry name" value="SGNH hydrolase"/>
    <property type="match status" value="1"/>
</dbReference>
<evidence type="ECO:0000313" key="2">
    <source>
        <dbReference type="EMBL" id="CZR67969.1"/>
    </source>
</evidence>
<sequence>MGDNSETKRLHIATLGSSFAAGPGIPPQISRMAGRSGNNYAHLLAARLDADLTDLTVSGATLNNILSEPQQAYRWSTSFPPQITGLPADADIVTVTGGGNDMGYIGGVSREALKDTWLGYVLSWLIPTPPSDPLTAEAVAKRFTLVVDEIQKIAPKARILLVEYFCLLGPDTRPGIDVNLTEEQIKRHQGVAEQVKTAYRLVAEARPGCEVIPVDERSRAHALGSKEPWIEGFSWGTVWQGNPFHPNLKGMQGVADMIYEKLKDDGVVSSA</sequence>
<organism evidence="2 3">
    <name type="scientific">Phialocephala subalpina</name>
    <dbReference type="NCBI Taxonomy" id="576137"/>
    <lineage>
        <taxon>Eukaryota</taxon>
        <taxon>Fungi</taxon>
        <taxon>Dikarya</taxon>
        <taxon>Ascomycota</taxon>
        <taxon>Pezizomycotina</taxon>
        <taxon>Leotiomycetes</taxon>
        <taxon>Helotiales</taxon>
        <taxon>Mollisiaceae</taxon>
        <taxon>Phialocephala</taxon>
        <taxon>Phialocephala fortinii species complex</taxon>
    </lineage>
</organism>
<dbReference type="GO" id="GO:0019433">
    <property type="term" value="P:triglyceride catabolic process"/>
    <property type="evidence" value="ECO:0007669"/>
    <property type="project" value="TreeGrafter"/>
</dbReference>